<dbReference type="Proteomes" id="UP000324611">
    <property type="component" value="Unassembled WGS sequence"/>
</dbReference>
<reference evidence="1 2" key="1">
    <citation type="submission" date="2019-09" db="EMBL/GenBank/DDBJ databases">
        <title>Chitinophaga ginsengihumi sp. nov., isolated from soil of ginseng rhizosphere.</title>
        <authorList>
            <person name="Lee J."/>
        </authorList>
    </citation>
    <scope>NUCLEOTIDE SEQUENCE [LARGE SCALE GENOMIC DNA]</scope>
    <source>
        <strain evidence="1 2">BN140078</strain>
    </source>
</reference>
<evidence type="ECO:0000313" key="2">
    <source>
        <dbReference type="Proteomes" id="UP000324611"/>
    </source>
</evidence>
<proteinExistence type="predicted"/>
<dbReference type="AlphaFoldDB" id="A0A5B2VSV5"/>
<dbReference type="EMBL" id="VUOC01000003">
    <property type="protein sequence ID" value="KAA2241356.1"/>
    <property type="molecule type" value="Genomic_DNA"/>
</dbReference>
<dbReference type="RefSeq" id="WP_149838871.1">
    <property type="nucleotide sequence ID" value="NZ_VUOC01000003.1"/>
</dbReference>
<keyword evidence="2" id="KW-1185">Reference proteome</keyword>
<dbReference type="InterPro" id="IPR058238">
    <property type="entry name" value="Lant_leader_dom"/>
</dbReference>
<comment type="caution">
    <text evidence="1">The sequence shown here is derived from an EMBL/GenBank/DDBJ whole genome shotgun (WGS) entry which is preliminary data.</text>
</comment>
<protein>
    <submittedName>
        <fullName evidence="1">Uncharacterized protein</fullName>
    </submittedName>
</protein>
<evidence type="ECO:0000313" key="1">
    <source>
        <dbReference type="EMBL" id="KAA2241356.1"/>
    </source>
</evidence>
<dbReference type="NCBIfam" id="NF038153">
    <property type="entry name" value="lant_leader_L1a"/>
    <property type="match status" value="1"/>
</dbReference>
<gene>
    <name evidence="1" type="ORF">F0L74_15740</name>
</gene>
<reference evidence="1 2" key="2">
    <citation type="submission" date="2019-09" db="EMBL/GenBank/DDBJ databases">
        <authorList>
            <person name="Jin C."/>
        </authorList>
    </citation>
    <scope>NUCLEOTIDE SEQUENCE [LARGE SCALE GENOMIC DNA]</scope>
    <source>
        <strain evidence="1 2">BN140078</strain>
    </source>
</reference>
<name>A0A5B2VSV5_9BACT</name>
<sequence length="65" mass="7092">MKKRAEKKLSLGKIRVASLSRSKQEMLHGGMALTAGTCSVLCTRRICTDNISQGAEVCSEDSCRF</sequence>
<organism evidence="1 2">
    <name type="scientific">Chitinophaga agrisoli</name>
    <dbReference type="NCBI Taxonomy" id="2607653"/>
    <lineage>
        <taxon>Bacteria</taxon>
        <taxon>Pseudomonadati</taxon>
        <taxon>Bacteroidota</taxon>
        <taxon>Chitinophagia</taxon>
        <taxon>Chitinophagales</taxon>
        <taxon>Chitinophagaceae</taxon>
        <taxon>Chitinophaga</taxon>
    </lineage>
</organism>
<accession>A0A5B2VSV5</accession>